<dbReference type="STRING" id="105696.A0A1Y2LUC6"/>
<accession>A0A1Y2LUC6</accession>
<protein>
    <submittedName>
        <fullName evidence="2">Uncharacterized protein</fullName>
    </submittedName>
</protein>
<sequence length="300" mass="34010">MCDATFTFGQRGSHFFQCTTRREVTRLPSKLTSFLSSSQIQKVHHVALGFQDSYLITWRDHAGLNRIDSFGLPEELVDFLYTRNPQGQFTRNVPAIRCVLGPYNASFFVHDSSAYLWMSIPDGLLNALQSRIKDGSWVDKPRIVALGADDNFLLITEKNIAIWDLENYKAVSGMLERARAQALGIRDIQNIVLHPHRYGCFVAQSKNGALKHENLPPHQRSGIANMADPVLRDTESLTRKTVQRRESDRQESVQRTQSPLQERARIKREWSENSHKYTAQSKGLKLSLSISIGGLARMLG</sequence>
<organism evidence="2 3">
    <name type="scientific">Epicoccum nigrum</name>
    <name type="common">Soil fungus</name>
    <name type="synonym">Epicoccum purpurascens</name>
    <dbReference type="NCBI Taxonomy" id="105696"/>
    <lineage>
        <taxon>Eukaryota</taxon>
        <taxon>Fungi</taxon>
        <taxon>Dikarya</taxon>
        <taxon>Ascomycota</taxon>
        <taxon>Pezizomycotina</taxon>
        <taxon>Dothideomycetes</taxon>
        <taxon>Pleosporomycetidae</taxon>
        <taxon>Pleosporales</taxon>
        <taxon>Pleosporineae</taxon>
        <taxon>Didymellaceae</taxon>
        <taxon>Epicoccum</taxon>
    </lineage>
</organism>
<reference evidence="2 3" key="1">
    <citation type="journal article" date="2017" name="Genome Announc.">
        <title>Genome sequence of the saprophytic ascomycete Epicoccum nigrum ICMP 19927 strain isolated from New Zealand.</title>
        <authorList>
            <person name="Fokin M."/>
            <person name="Fleetwood D."/>
            <person name="Weir B.S."/>
            <person name="Villas-Boas S.G."/>
        </authorList>
    </citation>
    <scope>NUCLEOTIDE SEQUENCE [LARGE SCALE GENOMIC DNA]</scope>
    <source>
        <strain evidence="2 3">ICMP 19927</strain>
    </source>
</reference>
<gene>
    <name evidence="2" type="ORF">B5807_07434</name>
</gene>
<dbReference type="EMBL" id="KZ107848">
    <property type="protein sequence ID" value="OSS47524.1"/>
    <property type="molecule type" value="Genomic_DNA"/>
</dbReference>
<dbReference type="OMA" id="RGSHFFQ"/>
<dbReference type="InParanoid" id="A0A1Y2LUC6"/>
<keyword evidence="3" id="KW-1185">Reference proteome</keyword>
<evidence type="ECO:0000256" key="1">
    <source>
        <dbReference type="SAM" id="MobiDB-lite"/>
    </source>
</evidence>
<feature type="region of interest" description="Disordered" evidence="1">
    <location>
        <begin position="238"/>
        <end position="261"/>
    </location>
</feature>
<proteinExistence type="predicted"/>
<feature type="compositionally biased region" description="Basic and acidic residues" evidence="1">
    <location>
        <begin position="238"/>
        <end position="252"/>
    </location>
</feature>
<dbReference type="AlphaFoldDB" id="A0A1Y2LUC6"/>
<dbReference type="Proteomes" id="UP000193240">
    <property type="component" value="Unassembled WGS sequence"/>
</dbReference>
<evidence type="ECO:0000313" key="3">
    <source>
        <dbReference type="Proteomes" id="UP000193240"/>
    </source>
</evidence>
<evidence type="ECO:0000313" key="2">
    <source>
        <dbReference type="EMBL" id="OSS47524.1"/>
    </source>
</evidence>
<name>A0A1Y2LUC6_EPING</name>